<dbReference type="InParanoid" id="A0LKB6"/>
<name>A0LKB6_SYNFM</name>
<dbReference type="HOGENOM" id="CLU_674284_0_0_7"/>
<dbReference type="InterPro" id="IPR038731">
    <property type="entry name" value="RgtA/B/C-like"/>
</dbReference>
<evidence type="ECO:0000256" key="1">
    <source>
        <dbReference type="ARBA" id="ARBA00004651"/>
    </source>
</evidence>
<dbReference type="GO" id="GO:0016763">
    <property type="term" value="F:pentosyltransferase activity"/>
    <property type="evidence" value="ECO:0007669"/>
    <property type="project" value="TreeGrafter"/>
</dbReference>
<dbReference type="PANTHER" id="PTHR33908">
    <property type="entry name" value="MANNOSYLTRANSFERASE YKCB-RELATED"/>
    <property type="match status" value="1"/>
</dbReference>
<feature type="transmembrane region" description="Helical" evidence="8">
    <location>
        <begin position="20"/>
        <end position="41"/>
    </location>
</feature>
<feature type="transmembrane region" description="Helical" evidence="8">
    <location>
        <begin position="223"/>
        <end position="244"/>
    </location>
</feature>
<comment type="subcellular location">
    <subcellularLocation>
        <location evidence="1">Cell membrane</location>
        <topology evidence="1">Multi-pass membrane protein</topology>
    </subcellularLocation>
</comment>
<dbReference type="eggNOG" id="COG1807">
    <property type="taxonomic scope" value="Bacteria"/>
</dbReference>
<evidence type="ECO:0000256" key="8">
    <source>
        <dbReference type="SAM" id="Phobius"/>
    </source>
</evidence>
<dbReference type="Proteomes" id="UP000001784">
    <property type="component" value="Chromosome"/>
</dbReference>
<evidence type="ECO:0000256" key="3">
    <source>
        <dbReference type="ARBA" id="ARBA00022676"/>
    </source>
</evidence>
<sequence precursor="true">MSSCMLACLTIFFYRRRNMLSVLLLAFFFITAGFAILNYLLPIVGLTPDAVERYIPWATAIAAGWQKSILQSITSINLMETAKQIPAYTVPLAILFYLFDYSILCGYLLSTIFGILCIYELYHIAEDLFDERTAKLAAFLLVCSPLFCLLSTMLLRDTMTLLFILWFFRLWLLHDREPVIKYRLLMIFSLGYAGLLRPAIIFVILFSVVCAKTIFNPTQRRGILFRITALTSAIVVLAFIFSLINKVDVISQARIMQGVKYSDIEAINARQAASADAGSAYAPAINYGSFTDILQYLPLLIVDFMGGPFPWQVKKVSQGLAMLDSGALWLLYLFFLPEMVQFFRRNRKWGGIIFSYLVVGVSASAALQSNLAAAQRHRLIFTVIILPLAAHGIAKFLWGKHRAINRSAWGAAPGLSSFTGGSVPGVSRLYPDPPLADRVPAPVR</sequence>
<feature type="transmembrane region" description="Helical" evidence="8">
    <location>
        <begin position="379"/>
        <end position="398"/>
    </location>
</feature>
<dbReference type="InterPro" id="IPR050297">
    <property type="entry name" value="LipidA_mod_glycosyltrf_83"/>
</dbReference>
<evidence type="ECO:0000256" key="7">
    <source>
        <dbReference type="ARBA" id="ARBA00023136"/>
    </source>
</evidence>
<keyword evidence="6 8" id="KW-1133">Transmembrane helix</keyword>
<keyword evidence="7 8" id="KW-0472">Membrane</keyword>
<reference evidence="10 11" key="1">
    <citation type="submission" date="2006-10" db="EMBL/GenBank/DDBJ databases">
        <title>Complete sequence of Syntrophobacter fumaroxidans MPOB.</title>
        <authorList>
            <consortium name="US DOE Joint Genome Institute"/>
            <person name="Copeland A."/>
            <person name="Lucas S."/>
            <person name="Lapidus A."/>
            <person name="Barry K."/>
            <person name="Detter J.C."/>
            <person name="Glavina del Rio T."/>
            <person name="Hammon N."/>
            <person name="Israni S."/>
            <person name="Pitluck S."/>
            <person name="Goltsman E.G."/>
            <person name="Martinez M."/>
            <person name="Schmutz J."/>
            <person name="Larimer F."/>
            <person name="Land M."/>
            <person name="Hauser L."/>
            <person name="Kyrpides N."/>
            <person name="Kim E."/>
            <person name="Boone D.R."/>
            <person name="Brockman F."/>
            <person name="Culley D."/>
            <person name="Ferry J."/>
            <person name="Gunsalus R."/>
            <person name="McInerney M.J."/>
            <person name="Morrison M."/>
            <person name="Plugge C."/>
            <person name="Rohlin L."/>
            <person name="Scholten J."/>
            <person name="Sieber J."/>
            <person name="Stams A.J.M."/>
            <person name="Worm P."/>
            <person name="Henstra A.M."/>
            <person name="Richardson P."/>
        </authorList>
    </citation>
    <scope>NUCLEOTIDE SEQUENCE [LARGE SCALE GENOMIC DNA]</scope>
    <source>
        <strain evidence="11">DSM 10017 / MPOB</strain>
    </source>
</reference>
<dbReference type="STRING" id="335543.Sfum_2186"/>
<feature type="transmembrane region" description="Helical" evidence="8">
    <location>
        <begin position="101"/>
        <end position="122"/>
    </location>
</feature>
<feature type="transmembrane region" description="Helical" evidence="8">
    <location>
        <begin position="349"/>
        <end position="367"/>
    </location>
</feature>
<dbReference type="KEGG" id="sfu:Sfum_2186"/>
<feature type="domain" description="Glycosyltransferase RgtA/B/C/D-like" evidence="9">
    <location>
        <begin position="92"/>
        <end position="240"/>
    </location>
</feature>
<dbReference type="GO" id="GO:0009103">
    <property type="term" value="P:lipopolysaccharide biosynthetic process"/>
    <property type="evidence" value="ECO:0007669"/>
    <property type="project" value="UniProtKB-ARBA"/>
</dbReference>
<evidence type="ECO:0000313" key="11">
    <source>
        <dbReference type="Proteomes" id="UP000001784"/>
    </source>
</evidence>
<keyword evidence="11" id="KW-1185">Reference proteome</keyword>
<keyword evidence="5 8" id="KW-0812">Transmembrane</keyword>
<dbReference type="AlphaFoldDB" id="A0LKB6"/>
<keyword evidence="2" id="KW-1003">Cell membrane</keyword>
<gene>
    <name evidence="10" type="ordered locus">Sfum_2186</name>
</gene>
<keyword evidence="3" id="KW-0328">Glycosyltransferase</keyword>
<feature type="transmembrane region" description="Helical" evidence="8">
    <location>
        <begin position="134"/>
        <end position="167"/>
    </location>
</feature>
<protein>
    <recommendedName>
        <fullName evidence="9">Glycosyltransferase RgtA/B/C/D-like domain-containing protein</fullName>
    </recommendedName>
</protein>
<evidence type="ECO:0000313" key="10">
    <source>
        <dbReference type="EMBL" id="ABK17868.1"/>
    </source>
</evidence>
<dbReference type="Pfam" id="PF13231">
    <property type="entry name" value="PMT_2"/>
    <property type="match status" value="1"/>
</dbReference>
<proteinExistence type="predicted"/>
<keyword evidence="4" id="KW-0808">Transferase</keyword>
<dbReference type="PANTHER" id="PTHR33908:SF11">
    <property type="entry name" value="MEMBRANE PROTEIN"/>
    <property type="match status" value="1"/>
</dbReference>
<dbReference type="GO" id="GO:0005886">
    <property type="term" value="C:plasma membrane"/>
    <property type="evidence" value="ECO:0007669"/>
    <property type="project" value="UniProtKB-SubCell"/>
</dbReference>
<evidence type="ECO:0000256" key="6">
    <source>
        <dbReference type="ARBA" id="ARBA00022989"/>
    </source>
</evidence>
<feature type="transmembrane region" description="Helical" evidence="8">
    <location>
        <begin position="319"/>
        <end position="337"/>
    </location>
</feature>
<accession>A0LKB6</accession>
<dbReference type="EMBL" id="CP000478">
    <property type="protein sequence ID" value="ABK17868.1"/>
    <property type="molecule type" value="Genomic_DNA"/>
</dbReference>
<organism evidence="10 11">
    <name type="scientific">Syntrophobacter fumaroxidans (strain DSM 10017 / MPOB)</name>
    <dbReference type="NCBI Taxonomy" id="335543"/>
    <lineage>
        <taxon>Bacteria</taxon>
        <taxon>Pseudomonadati</taxon>
        <taxon>Thermodesulfobacteriota</taxon>
        <taxon>Syntrophobacteria</taxon>
        <taxon>Syntrophobacterales</taxon>
        <taxon>Syntrophobacteraceae</taxon>
        <taxon>Syntrophobacter</taxon>
    </lineage>
</organism>
<evidence type="ECO:0000256" key="4">
    <source>
        <dbReference type="ARBA" id="ARBA00022679"/>
    </source>
</evidence>
<evidence type="ECO:0000256" key="5">
    <source>
        <dbReference type="ARBA" id="ARBA00022692"/>
    </source>
</evidence>
<evidence type="ECO:0000256" key="2">
    <source>
        <dbReference type="ARBA" id="ARBA00022475"/>
    </source>
</evidence>
<feature type="transmembrane region" description="Helical" evidence="8">
    <location>
        <begin position="187"/>
        <end position="211"/>
    </location>
</feature>
<evidence type="ECO:0000259" key="9">
    <source>
        <dbReference type="Pfam" id="PF13231"/>
    </source>
</evidence>